<keyword evidence="3" id="KW-1185">Reference proteome</keyword>
<feature type="compositionally biased region" description="Pro residues" evidence="1">
    <location>
        <begin position="72"/>
        <end position="82"/>
    </location>
</feature>
<dbReference type="KEGG" id="ker:91106891"/>
<gene>
    <name evidence="2" type="ORF">V865_008090</name>
</gene>
<organism evidence="2 3">
    <name type="scientific">Kwoniella europaea PYCC6329</name>
    <dbReference type="NCBI Taxonomy" id="1423913"/>
    <lineage>
        <taxon>Eukaryota</taxon>
        <taxon>Fungi</taxon>
        <taxon>Dikarya</taxon>
        <taxon>Basidiomycota</taxon>
        <taxon>Agaricomycotina</taxon>
        <taxon>Tremellomycetes</taxon>
        <taxon>Tremellales</taxon>
        <taxon>Cryptococcaceae</taxon>
        <taxon>Kwoniella</taxon>
    </lineage>
</organism>
<evidence type="ECO:0000256" key="1">
    <source>
        <dbReference type="SAM" id="MobiDB-lite"/>
    </source>
</evidence>
<reference evidence="2 3" key="1">
    <citation type="submission" date="2024-01" db="EMBL/GenBank/DDBJ databases">
        <title>Comparative genomics of Cryptococcus and Kwoniella reveals pathogenesis evolution and contrasting modes of karyotype evolution via chromosome fusion or intercentromeric recombination.</title>
        <authorList>
            <person name="Coelho M.A."/>
            <person name="David-Palma M."/>
            <person name="Shea T."/>
            <person name="Bowers K."/>
            <person name="McGinley-Smith S."/>
            <person name="Mohammad A.W."/>
            <person name="Gnirke A."/>
            <person name="Yurkov A.M."/>
            <person name="Nowrousian M."/>
            <person name="Sun S."/>
            <person name="Cuomo C.A."/>
            <person name="Heitman J."/>
        </authorList>
    </citation>
    <scope>NUCLEOTIDE SEQUENCE [LARGE SCALE GENOMIC DNA]</scope>
    <source>
        <strain evidence="2 3">PYCC6329</strain>
    </source>
</reference>
<dbReference type="GeneID" id="91106891"/>
<dbReference type="AlphaFoldDB" id="A0AAX4KV44"/>
<dbReference type="Proteomes" id="UP001358614">
    <property type="component" value="Chromosome 3"/>
</dbReference>
<proteinExistence type="predicted"/>
<evidence type="ECO:0000313" key="3">
    <source>
        <dbReference type="Proteomes" id="UP001358614"/>
    </source>
</evidence>
<feature type="compositionally biased region" description="Polar residues" evidence="1">
    <location>
        <begin position="57"/>
        <end position="68"/>
    </location>
</feature>
<sequence length="82" mass="8623">MSSNNSSRAPNLSLQTKFSCNQVSCSYYSANENSACGGKDCRSEAATWYAFEVAHNSSDANVSDQATDGTREPPPTPAPGGK</sequence>
<feature type="region of interest" description="Disordered" evidence="1">
    <location>
        <begin position="57"/>
        <end position="82"/>
    </location>
</feature>
<accession>A0AAX4KV44</accession>
<name>A0AAX4KV44_9TREE</name>
<protein>
    <submittedName>
        <fullName evidence="2">Uncharacterized protein</fullName>
    </submittedName>
</protein>
<dbReference type="EMBL" id="CP144091">
    <property type="protein sequence ID" value="WWD09959.1"/>
    <property type="molecule type" value="Genomic_DNA"/>
</dbReference>
<evidence type="ECO:0000313" key="2">
    <source>
        <dbReference type="EMBL" id="WWD09959.1"/>
    </source>
</evidence>
<dbReference type="RefSeq" id="XP_066087926.1">
    <property type="nucleotide sequence ID" value="XM_066231829.1"/>
</dbReference>